<feature type="transmembrane region" description="Helical" evidence="1">
    <location>
        <begin position="49"/>
        <end position="68"/>
    </location>
</feature>
<keyword evidence="3" id="KW-1185">Reference proteome</keyword>
<sequence length="315" mass="35940">MVPFALLPFLMGLLWAKALLGEPQVAVPFEVPMPLTELLWGYINPQSKLLPLISLFLAFLTVYALNRLNTKYVLLRRQSVLPGVVFLVFVSGYTVVQALNPVWFFTPLFAWALHKLFQGGSKSDASVEVFNMMFLVSVGSLFFARGLYWVPLLWCGMIVVNIMSLRNFLASFIGLVLPYFLTFGAYFYMDRHLELVEVLFENLLSPAPVFTHNGFSKFYNGVMVLLILLGLLATIRQSSSFKILTRRYYRVMLWLVVYAVFLAATPFFSMELIPVLGVSVTIILSNYFEALKPGLWQNLFFYIFIGMTFLAQLFV</sequence>
<organism evidence="2 3">
    <name type="scientific">Breznakibacter xylanolyticus</name>
    <dbReference type="NCBI Taxonomy" id="990"/>
    <lineage>
        <taxon>Bacteria</taxon>
        <taxon>Pseudomonadati</taxon>
        <taxon>Bacteroidota</taxon>
        <taxon>Bacteroidia</taxon>
        <taxon>Marinilabiliales</taxon>
        <taxon>Marinilabiliaceae</taxon>
        <taxon>Breznakibacter</taxon>
    </lineage>
</organism>
<gene>
    <name evidence="2" type="ORF">LX69_02092</name>
</gene>
<feature type="transmembrane region" description="Helical" evidence="1">
    <location>
        <begin position="218"/>
        <end position="235"/>
    </location>
</feature>
<keyword evidence="1" id="KW-0812">Transmembrane</keyword>
<name>A0A2W7N760_9BACT</name>
<dbReference type="AlphaFoldDB" id="A0A2W7N760"/>
<dbReference type="EMBL" id="QKZK01000015">
    <property type="protein sequence ID" value="PZX15898.1"/>
    <property type="molecule type" value="Genomic_DNA"/>
</dbReference>
<proteinExistence type="predicted"/>
<evidence type="ECO:0000256" key="1">
    <source>
        <dbReference type="SAM" id="Phobius"/>
    </source>
</evidence>
<evidence type="ECO:0000313" key="3">
    <source>
        <dbReference type="Proteomes" id="UP000249239"/>
    </source>
</evidence>
<keyword evidence="1" id="KW-0472">Membrane</keyword>
<feature type="transmembrane region" description="Helical" evidence="1">
    <location>
        <begin position="80"/>
        <end position="113"/>
    </location>
</feature>
<keyword evidence="1" id="KW-1133">Transmembrane helix</keyword>
<evidence type="ECO:0008006" key="4">
    <source>
        <dbReference type="Google" id="ProtNLM"/>
    </source>
</evidence>
<feature type="transmembrane region" description="Helical" evidence="1">
    <location>
        <begin position="133"/>
        <end position="156"/>
    </location>
</feature>
<feature type="transmembrane region" description="Helical" evidence="1">
    <location>
        <begin position="168"/>
        <end position="189"/>
    </location>
</feature>
<feature type="transmembrane region" description="Helical" evidence="1">
    <location>
        <begin position="295"/>
        <end position="314"/>
    </location>
</feature>
<protein>
    <recommendedName>
        <fullName evidence="4">Beta-carotene 15,15'-monooxygenase</fullName>
    </recommendedName>
</protein>
<evidence type="ECO:0000313" key="2">
    <source>
        <dbReference type="EMBL" id="PZX15898.1"/>
    </source>
</evidence>
<dbReference type="Proteomes" id="UP000249239">
    <property type="component" value="Unassembled WGS sequence"/>
</dbReference>
<accession>A0A2W7N760</accession>
<reference evidence="2 3" key="1">
    <citation type="submission" date="2018-06" db="EMBL/GenBank/DDBJ databases">
        <title>Genomic Encyclopedia of Archaeal and Bacterial Type Strains, Phase II (KMG-II): from individual species to whole genera.</title>
        <authorList>
            <person name="Goeker M."/>
        </authorList>
    </citation>
    <scope>NUCLEOTIDE SEQUENCE [LARGE SCALE GENOMIC DNA]</scope>
    <source>
        <strain evidence="2 3">DSM 6779</strain>
    </source>
</reference>
<comment type="caution">
    <text evidence="2">The sequence shown here is derived from an EMBL/GenBank/DDBJ whole genome shotgun (WGS) entry which is preliminary data.</text>
</comment>
<feature type="transmembrane region" description="Helical" evidence="1">
    <location>
        <begin position="247"/>
        <end position="266"/>
    </location>
</feature>